<evidence type="ECO:0000313" key="14">
    <source>
        <dbReference type="Proteomes" id="UP000095468"/>
    </source>
</evidence>
<dbReference type="InterPro" id="IPR027417">
    <property type="entry name" value="P-loop_NTPase"/>
</dbReference>
<accession>A0A173W759</accession>
<comment type="similarity">
    <text evidence="11">Belongs to the shikimate kinase family.</text>
</comment>
<protein>
    <recommendedName>
        <fullName evidence="3 11">Shikimate kinase</fullName>
        <shortName evidence="11">SK</shortName>
        <ecNumber evidence="3 11">2.7.1.71</ecNumber>
    </recommendedName>
</protein>
<dbReference type="SUPFAM" id="SSF52540">
    <property type="entry name" value="P-loop containing nucleoside triphosphate hydrolases"/>
    <property type="match status" value="1"/>
</dbReference>
<keyword evidence="7 11" id="KW-0418">Kinase</keyword>
<feature type="binding site" evidence="11">
    <location>
        <position position="383"/>
    </location>
    <ligand>
        <name>substrate</name>
    </ligand>
</feature>
<comment type="pathway">
    <text evidence="1 11">Metabolic intermediate biosynthesis; chorismate biosynthesis; chorismate from D-erythrose 4-phosphate and phosphoenolpyruvate: step 5/7.</text>
</comment>
<dbReference type="GO" id="GO:0005829">
    <property type="term" value="C:cytosol"/>
    <property type="evidence" value="ECO:0007669"/>
    <property type="project" value="TreeGrafter"/>
</dbReference>
<organism evidence="13 14">
    <name type="scientific">Collinsella aerofaciens</name>
    <dbReference type="NCBI Taxonomy" id="74426"/>
    <lineage>
        <taxon>Bacteria</taxon>
        <taxon>Bacillati</taxon>
        <taxon>Actinomycetota</taxon>
        <taxon>Coriobacteriia</taxon>
        <taxon>Coriobacteriales</taxon>
        <taxon>Coriobacteriaceae</taxon>
        <taxon>Collinsella</taxon>
    </lineage>
</organism>
<dbReference type="InterPro" id="IPR036291">
    <property type="entry name" value="NAD(P)-bd_dom_sf"/>
</dbReference>
<dbReference type="InterPro" id="IPR023000">
    <property type="entry name" value="Shikimate_kinase_CS"/>
</dbReference>
<dbReference type="Gene3D" id="3.40.50.300">
    <property type="entry name" value="P-loop containing nucleotide triphosphate hydrolases"/>
    <property type="match status" value="1"/>
</dbReference>
<dbReference type="GO" id="GO:0005524">
    <property type="term" value="F:ATP binding"/>
    <property type="evidence" value="ECO:0007669"/>
    <property type="project" value="UniProtKB-UniRule"/>
</dbReference>
<comment type="function">
    <text evidence="11">Catalyzes the specific phosphorylation of the 3-hydroxyl group of shikimic acid using ATP as a cosubstrate.</text>
</comment>
<dbReference type="Proteomes" id="UP000095468">
    <property type="component" value="Unassembled WGS sequence"/>
</dbReference>
<feature type="binding site" evidence="11">
    <location>
        <position position="335"/>
    </location>
    <ligand>
        <name>substrate</name>
    </ligand>
</feature>
<evidence type="ECO:0000256" key="10">
    <source>
        <dbReference type="ARBA" id="ARBA00048567"/>
    </source>
</evidence>
<keyword evidence="9 11" id="KW-0057">Aromatic amino acid biosynthesis</keyword>
<sequence>MTDTAATRPYGVLGRVLGHSYTPTIYKELAGLEYVRFEREPEDLEAFMTGDEWEGTNVTIPYKRAVMEYLDELSPLAERMGNVNTITRLPDGRLRGDNTDYFGFQCLVEELGVEVADKKVLVLGATGGAGTTASMVLDDLGAIVVRVGRTSEVNYGNIVQQSDAALLVNCTPAGMFPHCPDAPCTLEGLDALEGVIDIVYNPARTGLMLEAERHGIPCIGGLLMLVAQAAQAVERYTGQVTPRERILDVTERLSRREQNIALIGMPGSGKTRVGEQIAQLTGREHIDLDRALEERLGMPCADFIVERGEAAFREQETTALSDISKRSGLVLSTGGGVVTRDENYPLLHQNSQIVMLNRKLDELAHKGRPITARDGIDKLAEQRMPRYRAWADYIIDSRDCAANTARAILDTLPPAL</sequence>
<keyword evidence="11" id="KW-0460">Magnesium</keyword>
<dbReference type="PANTHER" id="PTHR21089">
    <property type="entry name" value="SHIKIMATE DEHYDROGENASE"/>
    <property type="match status" value="1"/>
</dbReference>
<evidence type="ECO:0000256" key="4">
    <source>
        <dbReference type="ARBA" id="ARBA00022605"/>
    </source>
</evidence>
<name>A0A173W759_9ACTN</name>
<evidence type="ECO:0000256" key="8">
    <source>
        <dbReference type="ARBA" id="ARBA00022840"/>
    </source>
</evidence>
<evidence type="ECO:0000256" key="5">
    <source>
        <dbReference type="ARBA" id="ARBA00022679"/>
    </source>
</evidence>
<dbReference type="InterPro" id="IPR031322">
    <property type="entry name" value="Shikimate/glucono_kinase"/>
</dbReference>
<dbReference type="PANTHER" id="PTHR21089:SF1">
    <property type="entry name" value="BIFUNCTIONAL 3-DEHYDROQUINATE DEHYDRATASE_SHIKIMATE DEHYDROGENASE, CHLOROPLASTIC"/>
    <property type="match status" value="1"/>
</dbReference>
<gene>
    <name evidence="13" type="primary">aroE</name>
    <name evidence="11" type="synonym">aroK</name>
    <name evidence="13" type="ORF">ERS852381_00012</name>
</gene>
<dbReference type="GO" id="GO:0004764">
    <property type="term" value="F:shikimate 3-dehydrogenase (NADP+) activity"/>
    <property type="evidence" value="ECO:0007669"/>
    <property type="project" value="InterPro"/>
</dbReference>
<reference evidence="13 14" key="1">
    <citation type="submission" date="2015-09" db="EMBL/GenBank/DDBJ databases">
        <authorList>
            <consortium name="Pathogen Informatics"/>
        </authorList>
    </citation>
    <scope>NUCLEOTIDE SEQUENCE [LARGE SCALE GENOMIC DNA]</scope>
    <source>
        <strain evidence="13 14">2789STDY5608823</strain>
    </source>
</reference>
<dbReference type="Pfam" id="PF08501">
    <property type="entry name" value="Shikimate_dh_N"/>
    <property type="match status" value="1"/>
</dbReference>
<dbReference type="GO" id="GO:0008652">
    <property type="term" value="P:amino acid biosynthetic process"/>
    <property type="evidence" value="ECO:0007669"/>
    <property type="project" value="UniProtKB-KW"/>
</dbReference>
<evidence type="ECO:0000256" key="9">
    <source>
        <dbReference type="ARBA" id="ARBA00023141"/>
    </source>
</evidence>
<keyword evidence="4 11" id="KW-0028">Amino-acid biosynthesis</keyword>
<dbReference type="CDD" id="cd00464">
    <property type="entry name" value="SK"/>
    <property type="match status" value="1"/>
</dbReference>
<keyword evidence="6 11" id="KW-0547">Nucleotide-binding</keyword>
<dbReference type="GO" id="GO:0000287">
    <property type="term" value="F:magnesium ion binding"/>
    <property type="evidence" value="ECO:0007669"/>
    <property type="project" value="UniProtKB-UniRule"/>
</dbReference>
<dbReference type="SUPFAM" id="SSF51735">
    <property type="entry name" value="NAD(P)-binding Rossmann-fold domains"/>
    <property type="match status" value="1"/>
</dbReference>
<dbReference type="InterPro" id="IPR022893">
    <property type="entry name" value="Shikimate_DH_fam"/>
</dbReference>
<comment type="pathway">
    <text evidence="2">Metabolic intermediate biosynthesis; chorismate biosynthesis; chorismate from D-erythrose 4-phosphate and phosphoenolpyruvate: step 4/7.</text>
</comment>
<feature type="binding site" evidence="11">
    <location>
        <position position="271"/>
    </location>
    <ligand>
        <name>Mg(2+)</name>
        <dbReference type="ChEBI" id="CHEBI:18420"/>
    </ligand>
</feature>
<dbReference type="InterPro" id="IPR000623">
    <property type="entry name" value="Shikimate_kinase/TSH1"/>
</dbReference>
<keyword evidence="8 11" id="KW-0067">ATP-binding</keyword>
<feature type="binding site" evidence="11">
    <location>
        <position position="368"/>
    </location>
    <ligand>
        <name>ATP</name>
        <dbReference type="ChEBI" id="CHEBI:30616"/>
    </ligand>
</feature>
<keyword evidence="5 11" id="KW-0808">Transferase</keyword>
<dbReference type="PRINTS" id="PR01100">
    <property type="entry name" value="SHIKIMTKNASE"/>
</dbReference>
<evidence type="ECO:0000259" key="12">
    <source>
        <dbReference type="Pfam" id="PF08501"/>
    </source>
</evidence>
<feature type="domain" description="Shikimate dehydrogenase substrate binding N-terminal" evidence="12">
    <location>
        <begin position="12"/>
        <end position="86"/>
    </location>
</feature>
<dbReference type="Pfam" id="PF01202">
    <property type="entry name" value="SKI"/>
    <property type="match status" value="1"/>
</dbReference>
<comment type="caution">
    <text evidence="11">Lacks conserved residue(s) required for the propagation of feature annotation.</text>
</comment>
<feature type="binding site" evidence="11">
    <location>
        <position position="313"/>
    </location>
    <ligand>
        <name>substrate</name>
    </ligand>
</feature>
<dbReference type="GO" id="GO:0009073">
    <property type="term" value="P:aromatic amino acid family biosynthetic process"/>
    <property type="evidence" value="ECO:0007669"/>
    <property type="project" value="UniProtKB-KW"/>
</dbReference>
<dbReference type="Gene3D" id="3.40.50.10860">
    <property type="entry name" value="Leucine Dehydrogenase, chain A, domain 1"/>
    <property type="match status" value="1"/>
</dbReference>
<dbReference type="HAMAP" id="MF_00109">
    <property type="entry name" value="Shikimate_kinase"/>
    <property type="match status" value="1"/>
</dbReference>
<evidence type="ECO:0000256" key="7">
    <source>
        <dbReference type="ARBA" id="ARBA00022777"/>
    </source>
</evidence>
<evidence type="ECO:0000313" key="13">
    <source>
        <dbReference type="EMBL" id="CUN34275.1"/>
    </source>
</evidence>
<dbReference type="GO" id="GO:0019632">
    <property type="term" value="P:shikimate metabolic process"/>
    <property type="evidence" value="ECO:0007669"/>
    <property type="project" value="TreeGrafter"/>
</dbReference>
<evidence type="ECO:0000256" key="2">
    <source>
        <dbReference type="ARBA" id="ARBA00004871"/>
    </source>
</evidence>
<dbReference type="Gene3D" id="3.40.50.720">
    <property type="entry name" value="NAD(P)-binding Rossmann-like Domain"/>
    <property type="match status" value="1"/>
</dbReference>
<dbReference type="PROSITE" id="PS01128">
    <property type="entry name" value="SHIKIMATE_KINASE"/>
    <property type="match status" value="1"/>
</dbReference>
<dbReference type="RefSeq" id="WP_055285105.1">
    <property type="nucleotide sequence ID" value="NZ_CYYP01000001.1"/>
</dbReference>
<evidence type="ECO:0000256" key="3">
    <source>
        <dbReference type="ARBA" id="ARBA00012154"/>
    </source>
</evidence>
<dbReference type="SUPFAM" id="SSF53223">
    <property type="entry name" value="Aminoacid dehydrogenase-like, N-terminal domain"/>
    <property type="match status" value="1"/>
</dbReference>
<evidence type="ECO:0000256" key="1">
    <source>
        <dbReference type="ARBA" id="ARBA00004842"/>
    </source>
</evidence>
<proteinExistence type="inferred from homology"/>
<dbReference type="InterPro" id="IPR046346">
    <property type="entry name" value="Aminoacid_DH-like_N_sf"/>
</dbReference>
<keyword evidence="11" id="KW-0963">Cytoplasm</keyword>
<dbReference type="UniPathway" id="UPA00053">
    <property type="reaction ID" value="UER00088"/>
</dbReference>
<feature type="binding site" evidence="11">
    <location>
        <begin position="267"/>
        <end position="272"/>
    </location>
    <ligand>
        <name>ATP</name>
        <dbReference type="ChEBI" id="CHEBI:30616"/>
    </ligand>
</feature>
<dbReference type="GO" id="GO:0004765">
    <property type="term" value="F:shikimate kinase activity"/>
    <property type="evidence" value="ECO:0007669"/>
    <property type="project" value="UniProtKB-UniRule"/>
</dbReference>
<dbReference type="GO" id="GO:0009423">
    <property type="term" value="P:chorismate biosynthetic process"/>
    <property type="evidence" value="ECO:0007669"/>
    <property type="project" value="UniProtKB-UniRule"/>
</dbReference>
<keyword evidence="13" id="KW-0560">Oxidoreductase</keyword>
<dbReference type="AlphaFoldDB" id="A0A173W759"/>
<comment type="cofactor">
    <cofactor evidence="11">
        <name>Mg(2+)</name>
        <dbReference type="ChEBI" id="CHEBI:18420"/>
    </cofactor>
    <text evidence="11">Binds 1 Mg(2+) ion per subunit.</text>
</comment>
<dbReference type="InterPro" id="IPR013708">
    <property type="entry name" value="Shikimate_DH-bd_N"/>
</dbReference>
<dbReference type="GO" id="GO:0050661">
    <property type="term" value="F:NADP binding"/>
    <property type="evidence" value="ECO:0007669"/>
    <property type="project" value="TreeGrafter"/>
</dbReference>
<comment type="catalytic activity">
    <reaction evidence="10 11">
        <text>shikimate + ATP = 3-phosphoshikimate + ADP + H(+)</text>
        <dbReference type="Rhea" id="RHEA:13121"/>
        <dbReference type="ChEBI" id="CHEBI:15378"/>
        <dbReference type="ChEBI" id="CHEBI:30616"/>
        <dbReference type="ChEBI" id="CHEBI:36208"/>
        <dbReference type="ChEBI" id="CHEBI:145989"/>
        <dbReference type="ChEBI" id="CHEBI:456216"/>
        <dbReference type="EC" id="2.7.1.71"/>
    </reaction>
</comment>
<evidence type="ECO:0000256" key="6">
    <source>
        <dbReference type="ARBA" id="ARBA00022741"/>
    </source>
</evidence>
<dbReference type="EC" id="2.7.1.71" evidence="3 11"/>
<feature type="binding site" evidence="11">
    <location>
        <position position="289"/>
    </location>
    <ligand>
        <name>substrate</name>
    </ligand>
</feature>
<comment type="subcellular location">
    <subcellularLocation>
        <location evidence="11">Cytoplasm</location>
    </subcellularLocation>
</comment>
<comment type="subunit">
    <text evidence="11">Monomer.</text>
</comment>
<keyword evidence="11" id="KW-0479">Metal-binding</keyword>
<dbReference type="EMBL" id="CYYP01000001">
    <property type="protein sequence ID" value="CUN34275.1"/>
    <property type="molecule type" value="Genomic_DNA"/>
</dbReference>
<evidence type="ECO:0000256" key="11">
    <source>
        <dbReference type="HAMAP-Rule" id="MF_00109"/>
    </source>
</evidence>